<dbReference type="EMBL" id="JAJJMA010028520">
    <property type="protein sequence ID" value="MCL7023944.1"/>
    <property type="molecule type" value="Genomic_DNA"/>
</dbReference>
<dbReference type="Proteomes" id="UP001177140">
    <property type="component" value="Unassembled WGS sequence"/>
</dbReference>
<feature type="compositionally biased region" description="Low complexity" evidence="1">
    <location>
        <begin position="139"/>
        <end position="174"/>
    </location>
</feature>
<accession>A0AA41UXA5</accession>
<reference evidence="2" key="1">
    <citation type="submission" date="2022-03" db="EMBL/GenBank/DDBJ databases">
        <title>A functionally conserved STORR gene fusion in Papaver species that diverged 16.8 million years ago.</title>
        <authorList>
            <person name="Catania T."/>
        </authorList>
    </citation>
    <scope>NUCLEOTIDE SEQUENCE</scope>
    <source>
        <strain evidence="2">S-191538</strain>
    </source>
</reference>
<evidence type="ECO:0000313" key="2">
    <source>
        <dbReference type="EMBL" id="MCL7023944.1"/>
    </source>
</evidence>
<name>A0AA41UXA5_PAPNU</name>
<keyword evidence="3" id="KW-1185">Reference proteome</keyword>
<protein>
    <submittedName>
        <fullName evidence="2">Uncharacterized protein</fullName>
    </submittedName>
</protein>
<dbReference type="GO" id="GO:0080156">
    <property type="term" value="P:mitochondrial mRNA modification"/>
    <property type="evidence" value="ECO:0007669"/>
    <property type="project" value="TreeGrafter"/>
</dbReference>
<comment type="caution">
    <text evidence="2">The sequence shown here is derived from an EMBL/GenBank/DDBJ whole genome shotgun (WGS) entry which is preliminary data.</text>
</comment>
<feature type="compositionally biased region" description="Basic and acidic residues" evidence="1">
    <location>
        <begin position="79"/>
        <end position="105"/>
    </location>
</feature>
<gene>
    <name evidence="2" type="ORF">MKW94_022845</name>
</gene>
<evidence type="ECO:0000256" key="1">
    <source>
        <dbReference type="SAM" id="MobiDB-lite"/>
    </source>
</evidence>
<organism evidence="2 3">
    <name type="scientific">Papaver nudicaule</name>
    <name type="common">Iceland poppy</name>
    <dbReference type="NCBI Taxonomy" id="74823"/>
    <lineage>
        <taxon>Eukaryota</taxon>
        <taxon>Viridiplantae</taxon>
        <taxon>Streptophyta</taxon>
        <taxon>Embryophyta</taxon>
        <taxon>Tracheophyta</taxon>
        <taxon>Spermatophyta</taxon>
        <taxon>Magnoliopsida</taxon>
        <taxon>Ranunculales</taxon>
        <taxon>Papaveraceae</taxon>
        <taxon>Papaveroideae</taxon>
        <taxon>Papaver</taxon>
    </lineage>
</organism>
<dbReference type="AlphaFoldDB" id="A0AA41UXA5"/>
<dbReference type="GO" id="GO:0016554">
    <property type="term" value="P:cytidine to uridine editing"/>
    <property type="evidence" value="ECO:0007669"/>
    <property type="project" value="InterPro"/>
</dbReference>
<proteinExistence type="predicted"/>
<dbReference type="PANTHER" id="PTHR31346">
    <property type="entry name" value="MULTIPLE ORGANELLAR RNA EDITING FACTOR 2, CHLOROPLASTIC-RELATED-RELATED"/>
    <property type="match status" value="1"/>
</dbReference>
<dbReference type="PANTHER" id="PTHR31346:SF4">
    <property type="entry name" value="MULTIPLE ORGANELLAR RNA EDITING FACTOR 8, CHLOROPLASTIC_MITOCHONDRIAL"/>
    <property type="match status" value="1"/>
</dbReference>
<evidence type="ECO:0000313" key="3">
    <source>
        <dbReference type="Proteomes" id="UP001177140"/>
    </source>
</evidence>
<dbReference type="InterPro" id="IPR039206">
    <property type="entry name" value="MORF/ORRM1/DAG-like"/>
</dbReference>
<feature type="region of interest" description="Disordered" evidence="1">
    <location>
        <begin position="79"/>
        <end position="242"/>
    </location>
</feature>
<dbReference type="GO" id="GO:0005739">
    <property type="term" value="C:mitochondrion"/>
    <property type="evidence" value="ECO:0007669"/>
    <property type="project" value="TreeGrafter"/>
</dbReference>
<sequence length="242" mass="26918">MILHRSNNSLRVITFFAIFFKDFSENLGIRVFHAHTEGEGIYYLGFLVFFRGEPFIDGRAVPYDAKNHEEWVRNNARANERSIRNDRPRNSDKSRNFERRRENMQSRDFQPNQPGSPPGAMPHNPNMQSPGGIPPNPDMQNPVPNMGGMPPNSNMHPNMGGPPGVNMQPNMGGMQHNAYAQNKMGGMTPNANMRGPPSPNAGYYNSTPHNGGGQYRDAPPQGGGAPYQGGPPRDFNPRGNYQ</sequence>